<keyword evidence="1" id="KW-0732">Signal</keyword>
<proteinExistence type="predicted"/>
<accession>A0ABP7LTS8</accession>
<evidence type="ECO:0000256" key="1">
    <source>
        <dbReference type="SAM" id="SignalP"/>
    </source>
</evidence>
<comment type="caution">
    <text evidence="2">The sequence shown here is derived from an EMBL/GenBank/DDBJ whole genome shotgun (WGS) entry which is preliminary data.</text>
</comment>
<feature type="chain" id="PRO_5046886565" description="Peptidase inhibitor family I36" evidence="1">
    <location>
        <begin position="32"/>
        <end position="129"/>
    </location>
</feature>
<organism evidence="2 3">
    <name type="scientific">Streptomyces lannensis</name>
    <dbReference type="NCBI Taxonomy" id="766498"/>
    <lineage>
        <taxon>Bacteria</taxon>
        <taxon>Bacillati</taxon>
        <taxon>Actinomycetota</taxon>
        <taxon>Actinomycetes</taxon>
        <taxon>Kitasatosporales</taxon>
        <taxon>Streptomycetaceae</taxon>
        <taxon>Streptomyces</taxon>
    </lineage>
</organism>
<feature type="signal peptide" evidence="1">
    <location>
        <begin position="1"/>
        <end position="31"/>
    </location>
</feature>
<name>A0ABP7LTS8_9ACTN</name>
<reference evidence="3" key="1">
    <citation type="journal article" date="2019" name="Int. J. Syst. Evol. Microbiol.">
        <title>The Global Catalogue of Microorganisms (GCM) 10K type strain sequencing project: providing services to taxonomists for standard genome sequencing and annotation.</title>
        <authorList>
            <consortium name="The Broad Institute Genomics Platform"/>
            <consortium name="The Broad Institute Genome Sequencing Center for Infectious Disease"/>
            <person name="Wu L."/>
            <person name="Ma J."/>
        </authorList>
    </citation>
    <scope>NUCLEOTIDE SEQUENCE [LARGE SCALE GENOMIC DNA]</scope>
    <source>
        <strain evidence="3">JCM 16578</strain>
    </source>
</reference>
<protein>
    <recommendedName>
        <fullName evidence="4">Peptidase inhibitor family I36</fullName>
    </recommendedName>
</protein>
<gene>
    <name evidence="2" type="ORF">GCM10022207_88210</name>
</gene>
<dbReference type="Proteomes" id="UP001501563">
    <property type="component" value="Unassembled WGS sequence"/>
</dbReference>
<dbReference type="RefSeq" id="WP_345554367.1">
    <property type="nucleotide sequence ID" value="NZ_BAAAZA010000059.1"/>
</dbReference>
<dbReference type="EMBL" id="BAAAZA010000059">
    <property type="protein sequence ID" value="GAA3905204.1"/>
    <property type="molecule type" value="Genomic_DNA"/>
</dbReference>
<evidence type="ECO:0000313" key="2">
    <source>
        <dbReference type="EMBL" id="GAA3905204.1"/>
    </source>
</evidence>
<evidence type="ECO:0000313" key="3">
    <source>
        <dbReference type="Proteomes" id="UP001501563"/>
    </source>
</evidence>
<evidence type="ECO:0008006" key="4">
    <source>
        <dbReference type="Google" id="ProtNLM"/>
    </source>
</evidence>
<keyword evidence="3" id="KW-1185">Reference proteome</keyword>
<sequence>MRIRSRAARFTAAVAVTVGAVAASTVAPASAAASAINKSACPSQYFCAYHTSGDNYPCKWKDDAPNWDNCSWVQDGKFTYAVYNNGTSGAGVTMYRNHNYSSPIGDCVDRGEVVYLANNYSPGSSKWNC</sequence>